<sequence>MFDFFKKKKPPAAAAAPIETGPAVPLPLAGRKGHVGAIEAVTLDGTMYFFGFDFSSDLVLSPLIADIDLAARFASQHMTQRDGTHDEAYWRELAGYAVDGSELAAEIESRTFSTESLAAAIASLARVRREGTVEPGFAIEYHLRYLLGAAGGWEVPEEAGDEDADEWIDVISGNEPLAGGTTLTGIADRLQAHLNALVDAAPGNWATKFAVLKA</sequence>
<name>A0AAW8CSK5_9BURK</name>
<dbReference type="Proteomes" id="UP001242045">
    <property type="component" value="Unassembled WGS sequence"/>
</dbReference>
<accession>A0AAW8CSK5</accession>
<protein>
    <submittedName>
        <fullName evidence="1">Uncharacterized protein</fullName>
    </submittedName>
</protein>
<dbReference type="EMBL" id="JAUSRD010000001">
    <property type="protein sequence ID" value="MDP9891533.1"/>
    <property type="molecule type" value="Genomic_DNA"/>
</dbReference>
<reference evidence="1" key="1">
    <citation type="submission" date="2023-07" db="EMBL/GenBank/DDBJ databases">
        <title>Sorghum-associated microbial communities from plants grown in Nebraska, USA.</title>
        <authorList>
            <person name="Schachtman D."/>
        </authorList>
    </citation>
    <scope>NUCLEOTIDE SEQUENCE</scope>
    <source>
        <strain evidence="1">DS3754</strain>
    </source>
</reference>
<evidence type="ECO:0000313" key="1">
    <source>
        <dbReference type="EMBL" id="MDP9891533.1"/>
    </source>
</evidence>
<dbReference type="AlphaFoldDB" id="A0AAW8CSK5"/>
<gene>
    <name evidence="1" type="ORF">J2W31_000629</name>
</gene>
<organism evidence="1 2">
    <name type="scientific">Variovorax boronicumulans</name>
    <dbReference type="NCBI Taxonomy" id="436515"/>
    <lineage>
        <taxon>Bacteria</taxon>
        <taxon>Pseudomonadati</taxon>
        <taxon>Pseudomonadota</taxon>
        <taxon>Betaproteobacteria</taxon>
        <taxon>Burkholderiales</taxon>
        <taxon>Comamonadaceae</taxon>
        <taxon>Variovorax</taxon>
    </lineage>
</organism>
<comment type="caution">
    <text evidence="1">The sequence shown here is derived from an EMBL/GenBank/DDBJ whole genome shotgun (WGS) entry which is preliminary data.</text>
</comment>
<dbReference type="RefSeq" id="WP_307683786.1">
    <property type="nucleotide sequence ID" value="NZ_JAUSRD010000001.1"/>
</dbReference>
<proteinExistence type="predicted"/>
<evidence type="ECO:0000313" key="2">
    <source>
        <dbReference type="Proteomes" id="UP001242045"/>
    </source>
</evidence>